<evidence type="ECO:0000256" key="1">
    <source>
        <dbReference type="SAM" id="MobiDB-lite"/>
    </source>
</evidence>
<feature type="compositionally biased region" description="Polar residues" evidence="1">
    <location>
        <begin position="64"/>
        <end position="78"/>
    </location>
</feature>
<feature type="region of interest" description="Disordered" evidence="1">
    <location>
        <begin position="50"/>
        <end position="78"/>
    </location>
</feature>
<name>A0A4C1ZR42_EUMVA</name>
<dbReference type="EMBL" id="BGZK01001972">
    <property type="protein sequence ID" value="GBP89055.1"/>
    <property type="molecule type" value="Genomic_DNA"/>
</dbReference>
<dbReference type="AlphaFoldDB" id="A0A4C1ZR42"/>
<protein>
    <submittedName>
        <fullName evidence="2">Uncharacterized protein</fullName>
    </submittedName>
</protein>
<reference evidence="2 3" key="1">
    <citation type="journal article" date="2019" name="Commun. Biol.">
        <title>The bagworm genome reveals a unique fibroin gene that provides high tensile strength.</title>
        <authorList>
            <person name="Kono N."/>
            <person name="Nakamura H."/>
            <person name="Ohtoshi R."/>
            <person name="Tomita M."/>
            <person name="Numata K."/>
            <person name="Arakawa K."/>
        </authorList>
    </citation>
    <scope>NUCLEOTIDE SEQUENCE [LARGE SCALE GENOMIC DNA]</scope>
</reference>
<accession>A0A4C1ZR42</accession>
<gene>
    <name evidence="2" type="ORF">EVAR_61719_1</name>
</gene>
<organism evidence="2 3">
    <name type="scientific">Eumeta variegata</name>
    <name type="common">Bagworm moth</name>
    <name type="synonym">Eumeta japonica</name>
    <dbReference type="NCBI Taxonomy" id="151549"/>
    <lineage>
        <taxon>Eukaryota</taxon>
        <taxon>Metazoa</taxon>
        <taxon>Ecdysozoa</taxon>
        <taxon>Arthropoda</taxon>
        <taxon>Hexapoda</taxon>
        <taxon>Insecta</taxon>
        <taxon>Pterygota</taxon>
        <taxon>Neoptera</taxon>
        <taxon>Endopterygota</taxon>
        <taxon>Lepidoptera</taxon>
        <taxon>Glossata</taxon>
        <taxon>Ditrysia</taxon>
        <taxon>Tineoidea</taxon>
        <taxon>Psychidae</taxon>
        <taxon>Oiketicinae</taxon>
        <taxon>Eumeta</taxon>
    </lineage>
</organism>
<keyword evidence="3" id="KW-1185">Reference proteome</keyword>
<dbReference type="OrthoDB" id="7472990at2759"/>
<evidence type="ECO:0000313" key="3">
    <source>
        <dbReference type="Proteomes" id="UP000299102"/>
    </source>
</evidence>
<comment type="caution">
    <text evidence="2">The sequence shown here is derived from an EMBL/GenBank/DDBJ whole genome shotgun (WGS) entry which is preliminary data.</text>
</comment>
<dbReference type="Proteomes" id="UP000299102">
    <property type="component" value="Unassembled WGS sequence"/>
</dbReference>
<proteinExistence type="predicted"/>
<evidence type="ECO:0000313" key="2">
    <source>
        <dbReference type="EMBL" id="GBP89055.1"/>
    </source>
</evidence>
<sequence>MISTFHDNSTYMGTKADVFTKICHKQNWIMRLERRLFPEYHSVDTLTPRRLKRDNPRRGYGLGRQNQRNELIEPTPSTSKSLMMELEGGHRNSVIKQRNPIEFGLVCTSSEQV</sequence>